<reference evidence="1 2" key="1">
    <citation type="submission" date="2021-06" db="EMBL/GenBank/DDBJ databases">
        <authorList>
            <person name="Palmer J.M."/>
        </authorList>
    </citation>
    <scope>NUCLEOTIDE SEQUENCE [LARGE SCALE GENOMIC DNA]</scope>
    <source>
        <strain evidence="1 2">GA_2019</strain>
        <tissue evidence="1">Muscle</tissue>
    </source>
</reference>
<evidence type="ECO:0000313" key="2">
    <source>
        <dbReference type="Proteomes" id="UP001476798"/>
    </source>
</evidence>
<dbReference type="Proteomes" id="UP001476798">
    <property type="component" value="Unassembled WGS sequence"/>
</dbReference>
<dbReference type="EMBL" id="JAHRIO010025986">
    <property type="protein sequence ID" value="MEQ2166835.1"/>
    <property type="molecule type" value="Genomic_DNA"/>
</dbReference>
<feature type="non-terminal residue" evidence="1">
    <location>
        <position position="886"/>
    </location>
</feature>
<evidence type="ECO:0000313" key="1">
    <source>
        <dbReference type="EMBL" id="MEQ2166835.1"/>
    </source>
</evidence>
<feature type="non-terminal residue" evidence="1">
    <location>
        <position position="1"/>
    </location>
</feature>
<proteinExistence type="predicted"/>
<sequence length="886" mass="101311">DSFEQYNSIKDFLHADVNLNFHPTYINNPEELFKVTYDIDGLVIELSLLTGLISDLHYLLFPVITEHMLKGCYHWIKKHVDITQCSGNGLKALQNAVGYTLGYVDGGFHLTLMLLPACLVDPDTRLLNPVLYKINACEVFNQIRLNFQSELRNASDKNKCRPTLQKQVSSETSIYNVLPQDSLYIFSLVDKAIGDVIQCPFLKPAIFLTRFGQKHEDSMDLTDIVNPCEVASVSVHVAAKLTAHDPEIHTLFSRYGLEQLVGSRGSLYSVLGMHEAANYHTDLKHSALNVSSALKEVFTKEGQVTFLQMYVDSPHVHLNMPFKHPVSGAVVTCRLSHHQFQKALLSRAIRYIKHMEDLKDKLVSQLGLRIEQVIRFEEEFPRFLNPCEHFNEPALMSLLRDNAVVIPFKDLVCQHSLLPTLKQVLDHLLKELDQIFTTSEGVARYDSCWKAFQCELALEEMFFGHPLSPVDERFSVSLGTNTVHPKSLTHTRGFIGLAPHSAASAGEVPPPLDHWTRNQFQKERIQRIFPLCQTLEASPAITGFALLKLLLCDIYRRNTDIPWPALTSDVPPGRLAGAQKVEDLCEDLSKKKSFPAPLTFGRACAMLVQAGRDVKECLVQGFMSEKLRFFPAIKFRDLKGGYKIFWNCKDYVALEAEGTSTVLSRVASANLQVFTEIERRSLCYSRTLEKYRDHGIPWMEKVLQRLPPNMKGAIHLSVITFVSCIGLMMNGDFVVFEHIRTLLSQISPHVSQAHLQKWQILSKFTLPKVFNCVIFKLHEEIPYRLRDTMKVASFLKPKENQPDEEQPFEDVQAIDDQDDIHPLMRSKAMTMPENCKVNWTKEEEDVIDKDPKVKDKDAYKLYVQKCRERQIPIRTFKGFRTKRWRY</sequence>
<organism evidence="1 2">
    <name type="scientific">Goodea atripinnis</name>
    <dbReference type="NCBI Taxonomy" id="208336"/>
    <lineage>
        <taxon>Eukaryota</taxon>
        <taxon>Metazoa</taxon>
        <taxon>Chordata</taxon>
        <taxon>Craniata</taxon>
        <taxon>Vertebrata</taxon>
        <taxon>Euteleostomi</taxon>
        <taxon>Actinopterygii</taxon>
        <taxon>Neopterygii</taxon>
        <taxon>Teleostei</taxon>
        <taxon>Neoteleostei</taxon>
        <taxon>Acanthomorphata</taxon>
        <taxon>Ovalentaria</taxon>
        <taxon>Atherinomorphae</taxon>
        <taxon>Cyprinodontiformes</taxon>
        <taxon>Goodeidae</taxon>
        <taxon>Goodea</taxon>
    </lineage>
</organism>
<accession>A0ABV0N622</accession>
<protein>
    <submittedName>
        <fullName evidence="1">Uncharacterized protein</fullName>
    </submittedName>
</protein>
<comment type="caution">
    <text evidence="1">The sequence shown here is derived from an EMBL/GenBank/DDBJ whole genome shotgun (WGS) entry which is preliminary data.</text>
</comment>
<gene>
    <name evidence="1" type="ORF">GOODEAATRI_032375</name>
</gene>
<keyword evidence="2" id="KW-1185">Reference proteome</keyword>
<name>A0ABV0N622_9TELE</name>